<comment type="caution">
    <text evidence="2">The sequence shown here is derived from an EMBL/GenBank/DDBJ whole genome shotgun (WGS) entry which is preliminary data.</text>
</comment>
<dbReference type="EMBL" id="CAMPGE010012710">
    <property type="protein sequence ID" value="CAI2371472.1"/>
    <property type="molecule type" value="Genomic_DNA"/>
</dbReference>
<sequence>MDASFLSVNFLKNTSCKLCNLCKRNLQSEVAICSSAYSLSKLVPFFLWLYLKYLSFSLNIFTFKLLLNPFCMYFCKI</sequence>
<dbReference type="AlphaFoldDB" id="A0AAD1XGE5"/>
<keyword evidence="1" id="KW-0472">Membrane</keyword>
<reference evidence="2" key="1">
    <citation type="submission" date="2023-07" db="EMBL/GenBank/DDBJ databases">
        <authorList>
            <consortium name="AG Swart"/>
            <person name="Singh M."/>
            <person name="Singh A."/>
            <person name="Seah K."/>
            <person name="Emmerich C."/>
        </authorList>
    </citation>
    <scope>NUCLEOTIDE SEQUENCE</scope>
    <source>
        <strain evidence="2">DP1</strain>
    </source>
</reference>
<evidence type="ECO:0000313" key="2">
    <source>
        <dbReference type="EMBL" id="CAI2371472.1"/>
    </source>
</evidence>
<name>A0AAD1XGE5_EUPCR</name>
<protein>
    <submittedName>
        <fullName evidence="2">Uncharacterized protein</fullName>
    </submittedName>
</protein>
<accession>A0AAD1XGE5</accession>
<keyword evidence="1" id="KW-0812">Transmembrane</keyword>
<dbReference type="Proteomes" id="UP001295684">
    <property type="component" value="Unassembled WGS sequence"/>
</dbReference>
<proteinExistence type="predicted"/>
<feature type="transmembrane region" description="Helical" evidence="1">
    <location>
        <begin position="45"/>
        <end position="67"/>
    </location>
</feature>
<keyword evidence="1" id="KW-1133">Transmembrane helix</keyword>
<gene>
    <name evidence="2" type="ORF">ECRASSUSDP1_LOCUS12795</name>
</gene>
<organism evidence="2 3">
    <name type="scientific">Euplotes crassus</name>
    <dbReference type="NCBI Taxonomy" id="5936"/>
    <lineage>
        <taxon>Eukaryota</taxon>
        <taxon>Sar</taxon>
        <taxon>Alveolata</taxon>
        <taxon>Ciliophora</taxon>
        <taxon>Intramacronucleata</taxon>
        <taxon>Spirotrichea</taxon>
        <taxon>Hypotrichia</taxon>
        <taxon>Euplotida</taxon>
        <taxon>Euplotidae</taxon>
        <taxon>Moneuplotes</taxon>
    </lineage>
</organism>
<evidence type="ECO:0000313" key="3">
    <source>
        <dbReference type="Proteomes" id="UP001295684"/>
    </source>
</evidence>
<evidence type="ECO:0000256" key="1">
    <source>
        <dbReference type="SAM" id="Phobius"/>
    </source>
</evidence>
<keyword evidence="3" id="KW-1185">Reference proteome</keyword>